<dbReference type="Gene3D" id="3.10.520.10">
    <property type="entry name" value="ApbE-like domains"/>
    <property type="match status" value="1"/>
</dbReference>
<evidence type="ECO:0000313" key="13">
    <source>
        <dbReference type="EMBL" id="MBB3702681.1"/>
    </source>
</evidence>
<dbReference type="InterPro" id="IPR003374">
    <property type="entry name" value="ApbE-like_sf"/>
</dbReference>
<dbReference type="GO" id="GO:0046872">
    <property type="term" value="F:metal ion binding"/>
    <property type="evidence" value="ECO:0007669"/>
    <property type="project" value="UniProtKB-UniRule"/>
</dbReference>
<dbReference type="PANTHER" id="PTHR30040">
    <property type="entry name" value="THIAMINE BIOSYNTHESIS LIPOPROTEIN APBE"/>
    <property type="match status" value="1"/>
</dbReference>
<evidence type="ECO:0000256" key="10">
    <source>
        <dbReference type="PIRNR" id="PIRNR006268"/>
    </source>
</evidence>
<evidence type="ECO:0000313" key="14">
    <source>
        <dbReference type="Proteomes" id="UP000541425"/>
    </source>
</evidence>
<evidence type="ECO:0000256" key="4">
    <source>
        <dbReference type="ARBA" id="ARBA00022679"/>
    </source>
</evidence>
<keyword evidence="13" id="KW-0449">Lipoprotein</keyword>
<keyword evidence="5 10" id="KW-0479">Metal-binding</keyword>
<comment type="catalytic activity">
    <reaction evidence="9 10">
        <text>L-threonyl-[protein] + FAD = FMN-L-threonyl-[protein] + AMP + H(+)</text>
        <dbReference type="Rhea" id="RHEA:36847"/>
        <dbReference type="Rhea" id="RHEA-COMP:11060"/>
        <dbReference type="Rhea" id="RHEA-COMP:11061"/>
        <dbReference type="ChEBI" id="CHEBI:15378"/>
        <dbReference type="ChEBI" id="CHEBI:30013"/>
        <dbReference type="ChEBI" id="CHEBI:57692"/>
        <dbReference type="ChEBI" id="CHEBI:74257"/>
        <dbReference type="ChEBI" id="CHEBI:456215"/>
        <dbReference type="EC" id="2.7.1.180"/>
    </reaction>
</comment>
<name>A0A7W5UJV4_9BACT</name>
<keyword evidence="7 10" id="KW-0460">Magnesium</keyword>
<keyword evidence="12" id="KW-0472">Membrane</keyword>
<evidence type="ECO:0000256" key="3">
    <source>
        <dbReference type="ARBA" id="ARBA00022630"/>
    </source>
</evidence>
<keyword evidence="4 10" id="KW-0808">Transferase</keyword>
<dbReference type="SUPFAM" id="SSF143631">
    <property type="entry name" value="ApbE-like"/>
    <property type="match status" value="1"/>
</dbReference>
<evidence type="ECO:0000256" key="11">
    <source>
        <dbReference type="PIRSR" id="PIRSR006268-2"/>
    </source>
</evidence>
<dbReference type="PIRSF" id="PIRSF006268">
    <property type="entry name" value="ApbE"/>
    <property type="match status" value="1"/>
</dbReference>
<dbReference type="RefSeq" id="WP_183696051.1">
    <property type="nucleotide sequence ID" value="NZ_JACICA010000004.1"/>
</dbReference>
<evidence type="ECO:0000256" key="12">
    <source>
        <dbReference type="SAM" id="Phobius"/>
    </source>
</evidence>
<evidence type="ECO:0000256" key="5">
    <source>
        <dbReference type="ARBA" id="ARBA00022723"/>
    </source>
</evidence>
<dbReference type="Pfam" id="PF02424">
    <property type="entry name" value="ApbE"/>
    <property type="match status" value="1"/>
</dbReference>
<dbReference type="Proteomes" id="UP000541425">
    <property type="component" value="Unassembled WGS sequence"/>
</dbReference>
<evidence type="ECO:0000256" key="7">
    <source>
        <dbReference type="ARBA" id="ARBA00022842"/>
    </source>
</evidence>
<evidence type="ECO:0000256" key="6">
    <source>
        <dbReference type="ARBA" id="ARBA00022827"/>
    </source>
</evidence>
<keyword evidence="3 10" id="KW-0285">Flavoprotein</keyword>
<dbReference type="EC" id="2.7.1.180" evidence="1 10"/>
<dbReference type="GO" id="GO:0016740">
    <property type="term" value="F:transferase activity"/>
    <property type="evidence" value="ECO:0007669"/>
    <property type="project" value="UniProtKB-UniRule"/>
</dbReference>
<keyword evidence="6 10" id="KW-0274">FAD</keyword>
<evidence type="ECO:0000256" key="2">
    <source>
        <dbReference type="ARBA" id="ARBA00016337"/>
    </source>
</evidence>
<sequence>MIGPFPLGKFWHSKWGVVLFLALAVATIFILRKSNSAVPQYDEGPIFGTVYHIKYKYERNLNKEILAELNRVDNSMSFFNPTSTISKINAGTDSKTDELFREVFSLAKNISKETNGAFDITVAPLVNAWGFGFKTQQLPTKSQVDSLRSLVGFSKVNLDGTTVKKTDPRVMLDCGAIAKGFGVDCVARLFDRLGIRDYMIEIGGEVRTHGKNFEGKQWTIGIQRPVAGEDEVLSVMHLQEKALATSGNYRNFYVKNGRRYAHTIDPRTGYPVQHSLLSASIIASDCATADAYATSFMVLGLDGAKEVLSKHPELKAYLIYEQNGKLQVWMSPGLEKNIVE</sequence>
<gene>
    <name evidence="13" type="ORF">FHS60_001144</name>
</gene>
<dbReference type="InterPro" id="IPR024932">
    <property type="entry name" value="ApbE"/>
</dbReference>
<dbReference type="AlphaFoldDB" id="A0A7W5UJV4"/>
<evidence type="ECO:0000256" key="9">
    <source>
        <dbReference type="ARBA" id="ARBA00048540"/>
    </source>
</evidence>
<feature type="binding site" evidence="11">
    <location>
        <position position="294"/>
    </location>
    <ligand>
        <name>Mg(2+)</name>
        <dbReference type="ChEBI" id="CHEBI:18420"/>
    </ligand>
</feature>
<feature type="transmembrane region" description="Helical" evidence="12">
    <location>
        <begin position="12"/>
        <end position="31"/>
    </location>
</feature>
<comment type="similarity">
    <text evidence="10">Belongs to the ApbE family.</text>
</comment>
<evidence type="ECO:0000256" key="8">
    <source>
        <dbReference type="ARBA" id="ARBA00031306"/>
    </source>
</evidence>
<feature type="binding site" evidence="11">
    <location>
        <position position="290"/>
    </location>
    <ligand>
        <name>Mg(2+)</name>
        <dbReference type="ChEBI" id="CHEBI:18420"/>
    </ligand>
</feature>
<comment type="cofactor">
    <cofactor evidence="11">
        <name>Mg(2+)</name>
        <dbReference type="ChEBI" id="CHEBI:18420"/>
    </cofactor>
    <cofactor evidence="11">
        <name>Mn(2+)</name>
        <dbReference type="ChEBI" id="CHEBI:29035"/>
    </cofactor>
    <text evidence="11">Magnesium. Can also use manganese.</text>
</comment>
<reference evidence="13 14" key="1">
    <citation type="submission" date="2020-08" db="EMBL/GenBank/DDBJ databases">
        <title>Genomic Encyclopedia of Type Strains, Phase IV (KMG-IV): sequencing the most valuable type-strain genomes for metagenomic binning, comparative biology and taxonomic classification.</title>
        <authorList>
            <person name="Goeker M."/>
        </authorList>
    </citation>
    <scope>NUCLEOTIDE SEQUENCE [LARGE SCALE GENOMIC DNA]</scope>
    <source>
        <strain evidence="13 14">DSM 22548</strain>
    </source>
</reference>
<accession>A0A7W5UJV4</accession>
<comment type="caution">
    <text evidence="13">The sequence shown here is derived from an EMBL/GenBank/DDBJ whole genome shotgun (WGS) entry which is preliminary data.</text>
</comment>
<dbReference type="EMBL" id="JACICA010000004">
    <property type="protein sequence ID" value="MBB3702681.1"/>
    <property type="molecule type" value="Genomic_DNA"/>
</dbReference>
<protein>
    <recommendedName>
        <fullName evidence="2 10">FAD:protein FMN transferase</fullName>
        <ecNumber evidence="1 10">2.7.1.180</ecNumber>
    </recommendedName>
    <alternativeName>
        <fullName evidence="8 10">Flavin transferase</fullName>
    </alternativeName>
</protein>
<keyword evidence="12" id="KW-0812">Transmembrane</keyword>
<feature type="binding site" evidence="11">
    <location>
        <position position="176"/>
    </location>
    <ligand>
        <name>Mg(2+)</name>
        <dbReference type="ChEBI" id="CHEBI:18420"/>
    </ligand>
</feature>
<keyword evidence="12" id="KW-1133">Transmembrane helix</keyword>
<proteinExistence type="inferred from homology"/>
<organism evidence="13 14">
    <name type="scientific">Alloprevotella rava</name>
    <dbReference type="NCBI Taxonomy" id="671218"/>
    <lineage>
        <taxon>Bacteria</taxon>
        <taxon>Pseudomonadati</taxon>
        <taxon>Bacteroidota</taxon>
        <taxon>Bacteroidia</taxon>
        <taxon>Bacteroidales</taxon>
        <taxon>Prevotellaceae</taxon>
        <taxon>Alloprevotella</taxon>
    </lineage>
</organism>
<evidence type="ECO:0000256" key="1">
    <source>
        <dbReference type="ARBA" id="ARBA00011955"/>
    </source>
</evidence>
<dbReference type="PANTHER" id="PTHR30040:SF2">
    <property type="entry name" value="FAD:PROTEIN FMN TRANSFERASE"/>
    <property type="match status" value="1"/>
</dbReference>